<feature type="domain" description="C2H2-type" evidence="2">
    <location>
        <begin position="47"/>
        <end position="77"/>
    </location>
</feature>
<dbReference type="InterPro" id="IPR013087">
    <property type="entry name" value="Znf_C2H2_type"/>
</dbReference>
<proteinExistence type="predicted"/>
<keyword evidence="1" id="KW-0862">Zinc</keyword>
<name>A0ABP9MQU8_9GAMM</name>
<accession>A0ABP9MQU8</accession>
<keyword evidence="4" id="KW-1185">Reference proteome</keyword>
<comment type="caution">
    <text evidence="3">The sequence shown here is derived from an EMBL/GenBank/DDBJ whole genome shotgun (WGS) entry which is preliminary data.</text>
</comment>
<evidence type="ECO:0000256" key="1">
    <source>
        <dbReference type="PROSITE-ProRule" id="PRU00042"/>
    </source>
</evidence>
<reference evidence="4" key="1">
    <citation type="journal article" date="2019" name="Int. J. Syst. Evol. Microbiol.">
        <title>The Global Catalogue of Microorganisms (GCM) 10K type strain sequencing project: providing services to taxonomists for standard genome sequencing and annotation.</title>
        <authorList>
            <consortium name="The Broad Institute Genomics Platform"/>
            <consortium name="The Broad Institute Genome Sequencing Center for Infectious Disease"/>
            <person name="Wu L."/>
            <person name="Ma J."/>
        </authorList>
    </citation>
    <scope>NUCLEOTIDE SEQUENCE [LARGE SCALE GENOMIC DNA]</scope>
    <source>
        <strain evidence="4">JCM 18424</strain>
    </source>
</reference>
<keyword evidence="1" id="KW-0479">Metal-binding</keyword>
<gene>
    <name evidence="3" type="ORF">GCM10023338_12320</name>
</gene>
<evidence type="ECO:0000313" key="3">
    <source>
        <dbReference type="EMBL" id="GAA5099139.1"/>
    </source>
</evidence>
<dbReference type="InterPro" id="IPR036249">
    <property type="entry name" value="Thioredoxin-like_sf"/>
</dbReference>
<dbReference type="PROSITE" id="PS50157">
    <property type="entry name" value="ZINC_FINGER_C2H2_2"/>
    <property type="match status" value="1"/>
</dbReference>
<protein>
    <recommendedName>
        <fullName evidence="2">C2H2-type domain-containing protein</fullName>
    </recommendedName>
</protein>
<organism evidence="3 4">
    <name type="scientific">Wohlfahrtiimonas larvae</name>
    <dbReference type="NCBI Taxonomy" id="1157986"/>
    <lineage>
        <taxon>Bacteria</taxon>
        <taxon>Pseudomonadati</taxon>
        <taxon>Pseudomonadota</taxon>
        <taxon>Gammaproteobacteria</taxon>
        <taxon>Cardiobacteriales</taxon>
        <taxon>Ignatzschineriaceae</taxon>
        <taxon>Wohlfahrtiimonas</taxon>
    </lineage>
</organism>
<dbReference type="Gene3D" id="3.40.30.10">
    <property type="entry name" value="Glutaredoxin"/>
    <property type="match status" value="1"/>
</dbReference>
<dbReference type="SUPFAM" id="SSF52833">
    <property type="entry name" value="Thioredoxin-like"/>
    <property type="match status" value="1"/>
</dbReference>
<evidence type="ECO:0000259" key="2">
    <source>
        <dbReference type="PROSITE" id="PS50157"/>
    </source>
</evidence>
<keyword evidence="1" id="KW-0863">Zinc-finger</keyword>
<dbReference type="Proteomes" id="UP001500631">
    <property type="component" value="Unassembled WGS sequence"/>
</dbReference>
<dbReference type="RefSeq" id="WP_143691327.1">
    <property type="nucleotide sequence ID" value="NZ_BAABKE010000004.1"/>
</dbReference>
<dbReference type="EMBL" id="BAABKE010000004">
    <property type="protein sequence ID" value="GAA5099139.1"/>
    <property type="molecule type" value="Genomic_DNA"/>
</dbReference>
<evidence type="ECO:0000313" key="4">
    <source>
        <dbReference type="Proteomes" id="UP001500631"/>
    </source>
</evidence>
<sequence>MKLNHSLNPARKTMAKKPNSTQCPGCGATAKLCYTNPYSAETRFKHYRCEVLECGMTFINSESLYKVIIPSHLNKKEKAMIVHTIQSLESFDNVIHNEPTFVLFTQENCMQSTAALSQFYALAKVDVDHVYLAVDPNMKNLAVLRHRYSVTKMPTMLFFSKGNFSKLTGCDEILQYFNEME</sequence>